<dbReference type="Proteomes" id="UP000792457">
    <property type="component" value="Unassembled WGS sequence"/>
</dbReference>
<evidence type="ECO:0000313" key="4">
    <source>
        <dbReference type="EMBL" id="KAG8235132.1"/>
    </source>
</evidence>
<dbReference type="EMBL" id="KZ308881">
    <property type="protein sequence ID" value="KAG8235132.1"/>
    <property type="molecule type" value="Genomic_DNA"/>
</dbReference>
<dbReference type="GO" id="GO:0046512">
    <property type="term" value="P:sphingosine biosynthetic process"/>
    <property type="evidence" value="ECO:0007669"/>
    <property type="project" value="TreeGrafter"/>
</dbReference>
<dbReference type="GO" id="GO:0017040">
    <property type="term" value="F:N-acylsphingosine amidohydrolase activity"/>
    <property type="evidence" value="ECO:0007669"/>
    <property type="project" value="InterPro"/>
</dbReference>
<evidence type="ECO:0000259" key="3">
    <source>
        <dbReference type="Pfam" id="PF04734"/>
    </source>
</evidence>
<dbReference type="OrthoDB" id="191371at2759"/>
<proteinExistence type="predicted"/>
<feature type="domain" description="Neutral/alkaline non-lysosomal ceramidase N-terminal" evidence="3">
    <location>
        <begin position="30"/>
        <end position="114"/>
    </location>
</feature>
<comment type="caution">
    <text evidence="4">The sequence shown here is derived from an EMBL/GenBank/DDBJ whole genome shotgun (WGS) entry which is preliminary data.</text>
</comment>
<dbReference type="GO" id="GO:0042759">
    <property type="term" value="P:long-chain fatty acid biosynthetic process"/>
    <property type="evidence" value="ECO:0007669"/>
    <property type="project" value="TreeGrafter"/>
</dbReference>
<keyword evidence="2" id="KW-0732">Signal</keyword>
<dbReference type="Pfam" id="PF04734">
    <property type="entry name" value="Ceramidase_alk"/>
    <property type="match status" value="1"/>
</dbReference>
<dbReference type="PANTHER" id="PTHR12670:SF1">
    <property type="entry name" value="NEUTRAL CERAMIDASE"/>
    <property type="match status" value="1"/>
</dbReference>
<reference evidence="4" key="2">
    <citation type="submission" date="2017-10" db="EMBL/GenBank/DDBJ databases">
        <title>Ladona fulva Genome sequencing and assembly.</title>
        <authorList>
            <person name="Murali S."/>
            <person name="Richards S."/>
            <person name="Bandaranaike D."/>
            <person name="Bellair M."/>
            <person name="Blankenburg K."/>
            <person name="Chao H."/>
            <person name="Dinh H."/>
            <person name="Doddapaneni H."/>
            <person name="Dugan-Rocha S."/>
            <person name="Elkadiri S."/>
            <person name="Gnanaolivu R."/>
            <person name="Hernandez B."/>
            <person name="Skinner E."/>
            <person name="Javaid M."/>
            <person name="Lee S."/>
            <person name="Li M."/>
            <person name="Ming W."/>
            <person name="Munidasa M."/>
            <person name="Muniz J."/>
            <person name="Nguyen L."/>
            <person name="Hughes D."/>
            <person name="Osuji N."/>
            <person name="Pu L.-L."/>
            <person name="Puazo M."/>
            <person name="Qu C."/>
            <person name="Quiroz J."/>
            <person name="Raj R."/>
            <person name="Weissenberger G."/>
            <person name="Xin Y."/>
            <person name="Zou X."/>
            <person name="Han Y."/>
            <person name="Worley K."/>
            <person name="Muzny D."/>
            <person name="Gibbs R."/>
        </authorList>
    </citation>
    <scope>NUCLEOTIDE SEQUENCE</scope>
    <source>
        <strain evidence="4">Sampled in the wild</strain>
    </source>
</reference>
<evidence type="ECO:0000256" key="2">
    <source>
        <dbReference type="SAM" id="SignalP"/>
    </source>
</evidence>
<dbReference type="GO" id="GO:0046514">
    <property type="term" value="P:ceramide catabolic process"/>
    <property type="evidence" value="ECO:0007669"/>
    <property type="project" value="InterPro"/>
</dbReference>
<accession>A0A8K0P6Q4</accession>
<dbReference type="GO" id="GO:0016020">
    <property type="term" value="C:membrane"/>
    <property type="evidence" value="ECO:0007669"/>
    <property type="project" value="GOC"/>
</dbReference>
<dbReference type="InterPro" id="IPR006823">
    <property type="entry name" value="Ceramidase_alk"/>
</dbReference>
<evidence type="ECO:0000313" key="5">
    <source>
        <dbReference type="Proteomes" id="UP000792457"/>
    </source>
</evidence>
<feature type="chain" id="PRO_5035447460" description="Neutral ceramidase" evidence="2">
    <location>
        <begin position="21"/>
        <end position="120"/>
    </location>
</feature>
<reference evidence="4" key="1">
    <citation type="submission" date="2013-04" db="EMBL/GenBank/DDBJ databases">
        <authorList>
            <person name="Qu J."/>
            <person name="Murali S.C."/>
            <person name="Bandaranaike D."/>
            <person name="Bellair M."/>
            <person name="Blankenburg K."/>
            <person name="Chao H."/>
            <person name="Dinh H."/>
            <person name="Doddapaneni H."/>
            <person name="Downs B."/>
            <person name="Dugan-Rocha S."/>
            <person name="Elkadiri S."/>
            <person name="Gnanaolivu R.D."/>
            <person name="Hernandez B."/>
            <person name="Javaid M."/>
            <person name="Jayaseelan J.C."/>
            <person name="Lee S."/>
            <person name="Li M."/>
            <person name="Ming W."/>
            <person name="Munidasa M."/>
            <person name="Muniz J."/>
            <person name="Nguyen L."/>
            <person name="Ongeri F."/>
            <person name="Osuji N."/>
            <person name="Pu L.-L."/>
            <person name="Puazo M."/>
            <person name="Qu C."/>
            <person name="Quiroz J."/>
            <person name="Raj R."/>
            <person name="Weissenberger G."/>
            <person name="Xin Y."/>
            <person name="Zou X."/>
            <person name="Han Y."/>
            <person name="Richards S."/>
            <person name="Worley K."/>
            <person name="Muzny D."/>
            <person name="Gibbs R."/>
        </authorList>
    </citation>
    <scope>NUCLEOTIDE SEQUENCE</scope>
    <source>
        <strain evidence="4">Sampled in the wild</strain>
    </source>
</reference>
<name>A0A8K0P6Q4_LADFU</name>
<dbReference type="InterPro" id="IPR031329">
    <property type="entry name" value="NEUT/ALK_ceramidase_N"/>
</dbReference>
<keyword evidence="5" id="KW-1185">Reference proteome</keyword>
<dbReference type="GO" id="GO:0005576">
    <property type="term" value="C:extracellular region"/>
    <property type="evidence" value="ECO:0007669"/>
    <property type="project" value="TreeGrafter"/>
</dbReference>
<protein>
    <recommendedName>
        <fullName evidence="1">Neutral ceramidase</fullName>
    </recommendedName>
</protein>
<gene>
    <name evidence="4" type="ORF">J437_LFUL012328</name>
</gene>
<evidence type="ECO:0000256" key="1">
    <source>
        <dbReference type="ARBA" id="ARBA00019235"/>
    </source>
</evidence>
<dbReference type="AlphaFoldDB" id="A0A8K0P6Q4"/>
<sequence length="120" mass="12945">MLRNMGGVLGLMAFVMGVISLLPSSTSALYQIGVGIADVTGPAAEVTFMGYAKMDQKGRGIHLRQFSRAFIIGDGKSRIVFVSIDVGMIGHGVRKEVSHTKKVVQRVTSQRSVIVYALVY</sequence>
<feature type="signal peptide" evidence="2">
    <location>
        <begin position="1"/>
        <end position="20"/>
    </location>
</feature>
<dbReference type="PANTHER" id="PTHR12670">
    <property type="entry name" value="CERAMIDASE"/>
    <property type="match status" value="1"/>
</dbReference>
<organism evidence="4 5">
    <name type="scientific">Ladona fulva</name>
    <name type="common">Scarce chaser dragonfly</name>
    <name type="synonym">Libellula fulva</name>
    <dbReference type="NCBI Taxonomy" id="123851"/>
    <lineage>
        <taxon>Eukaryota</taxon>
        <taxon>Metazoa</taxon>
        <taxon>Ecdysozoa</taxon>
        <taxon>Arthropoda</taxon>
        <taxon>Hexapoda</taxon>
        <taxon>Insecta</taxon>
        <taxon>Pterygota</taxon>
        <taxon>Palaeoptera</taxon>
        <taxon>Odonata</taxon>
        <taxon>Epiprocta</taxon>
        <taxon>Anisoptera</taxon>
        <taxon>Libelluloidea</taxon>
        <taxon>Libellulidae</taxon>
        <taxon>Ladona</taxon>
    </lineage>
</organism>